<dbReference type="KEGG" id="kne:92179338"/>
<name>A0AAW0YPY1_9TREE</name>
<sequence>MPGLSPTSFAPLFSLPPGSSQITAFLSLLSSPSPLPPPDIKSYPDAIYHNYYSLGLSLCFLPSKGLDSVDIYNTPSTSSTTPPPPPPQRNRFKKEEPTYSPPPTIELHFPTTTLTLPPVKEGEEATEMSRPPTVVLKPNSVGRQLVSCLGEPSRKGSGGWTGIWLEWSKVELQAAQEGGETLEVGLMVELRDPGAAEKMTEEDMRKGMGGVWDRAGRWEWQSLKVFKSE</sequence>
<reference evidence="2 3" key="1">
    <citation type="journal article" date="2024" name="bioRxiv">
        <title>Comparative genomics of Cryptococcus and Kwoniella reveals pathogenesis evolution and contrasting karyotype dynamics via intercentromeric recombination or chromosome fusion.</title>
        <authorList>
            <person name="Coelho M.A."/>
            <person name="David-Palma M."/>
            <person name="Shea T."/>
            <person name="Bowers K."/>
            <person name="McGinley-Smith S."/>
            <person name="Mohammad A.W."/>
            <person name="Gnirke A."/>
            <person name="Yurkov A.M."/>
            <person name="Nowrousian M."/>
            <person name="Sun S."/>
            <person name="Cuomo C.A."/>
            <person name="Heitman J."/>
        </authorList>
    </citation>
    <scope>NUCLEOTIDE SEQUENCE [LARGE SCALE GENOMIC DNA]</scope>
    <source>
        <strain evidence="2 3">CBS 13917</strain>
    </source>
</reference>
<dbReference type="Proteomes" id="UP001388673">
    <property type="component" value="Unassembled WGS sequence"/>
</dbReference>
<comment type="caution">
    <text evidence="2">The sequence shown here is derived from an EMBL/GenBank/DDBJ whole genome shotgun (WGS) entry which is preliminary data.</text>
</comment>
<dbReference type="GeneID" id="92179338"/>
<evidence type="ECO:0000313" key="2">
    <source>
        <dbReference type="EMBL" id="KAK8861260.1"/>
    </source>
</evidence>
<dbReference type="AlphaFoldDB" id="A0AAW0YPY1"/>
<protein>
    <submittedName>
        <fullName evidence="2">Uncharacterized protein</fullName>
    </submittedName>
</protein>
<gene>
    <name evidence="2" type="ORF">IAR55_002079</name>
</gene>
<keyword evidence="3" id="KW-1185">Reference proteome</keyword>
<evidence type="ECO:0000313" key="3">
    <source>
        <dbReference type="Proteomes" id="UP001388673"/>
    </source>
</evidence>
<dbReference type="EMBL" id="JBCAWK010000004">
    <property type="protein sequence ID" value="KAK8861260.1"/>
    <property type="molecule type" value="Genomic_DNA"/>
</dbReference>
<accession>A0AAW0YPY1</accession>
<feature type="region of interest" description="Disordered" evidence="1">
    <location>
        <begin position="72"/>
        <end position="110"/>
    </location>
</feature>
<proteinExistence type="predicted"/>
<organism evidence="2 3">
    <name type="scientific">Kwoniella newhampshirensis</name>
    <dbReference type="NCBI Taxonomy" id="1651941"/>
    <lineage>
        <taxon>Eukaryota</taxon>
        <taxon>Fungi</taxon>
        <taxon>Dikarya</taxon>
        <taxon>Basidiomycota</taxon>
        <taxon>Agaricomycotina</taxon>
        <taxon>Tremellomycetes</taxon>
        <taxon>Tremellales</taxon>
        <taxon>Cryptococcaceae</taxon>
        <taxon>Kwoniella</taxon>
    </lineage>
</organism>
<evidence type="ECO:0000256" key="1">
    <source>
        <dbReference type="SAM" id="MobiDB-lite"/>
    </source>
</evidence>
<dbReference type="RefSeq" id="XP_066803885.1">
    <property type="nucleotide sequence ID" value="XM_066945196.1"/>
</dbReference>